<gene>
    <name evidence="2" type="ORF">RDI58_010939</name>
</gene>
<accession>A0AAN8TW23</accession>
<dbReference type="Proteomes" id="UP001371456">
    <property type="component" value="Unassembled WGS sequence"/>
</dbReference>
<keyword evidence="3" id="KW-1185">Reference proteome</keyword>
<keyword evidence="1" id="KW-0812">Transmembrane</keyword>
<evidence type="ECO:0000313" key="2">
    <source>
        <dbReference type="EMBL" id="KAK6791858.1"/>
    </source>
</evidence>
<feature type="transmembrane region" description="Helical" evidence="1">
    <location>
        <begin position="159"/>
        <end position="178"/>
    </location>
</feature>
<organism evidence="2 3">
    <name type="scientific">Solanum bulbocastanum</name>
    <name type="common">Wild potato</name>
    <dbReference type="NCBI Taxonomy" id="147425"/>
    <lineage>
        <taxon>Eukaryota</taxon>
        <taxon>Viridiplantae</taxon>
        <taxon>Streptophyta</taxon>
        <taxon>Embryophyta</taxon>
        <taxon>Tracheophyta</taxon>
        <taxon>Spermatophyta</taxon>
        <taxon>Magnoliopsida</taxon>
        <taxon>eudicotyledons</taxon>
        <taxon>Gunneridae</taxon>
        <taxon>Pentapetalae</taxon>
        <taxon>asterids</taxon>
        <taxon>lamiids</taxon>
        <taxon>Solanales</taxon>
        <taxon>Solanaceae</taxon>
        <taxon>Solanoideae</taxon>
        <taxon>Solaneae</taxon>
        <taxon>Solanum</taxon>
    </lineage>
</organism>
<comment type="caution">
    <text evidence="2">The sequence shown here is derived from an EMBL/GenBank/DDBJ whole genome shotgun (WGS) entry which is preliminary data.</text>
</comment>
<dbReference type="EMBL" id="JBANQN010000004">
    <property type="protein sequence ID" value="KAK6791858.1"/>
    <property type="molecule type" value="Genomic_DNA"/>
</dbReference>
<proteinExistence type="predicted"/>
<keyword evidence="1" id="KW-1133">Transmembrane helix</keyword>
<evidence type="ECO:0000256" key="1">
    <source>
        <dbReference type="SAM" id="Phobius"/>
    </source>
</evidence>
<reference evidence="2 3" key="1">
    <citation type="submission" date="2024-02" db="EMBL/GenBank/DDBJ databases">
        <title>de novo genome assembly of Solanum bulbocastanum strain 11H21.</title>
        <authorList>
            <person name="Hosaka A.J."/>
        </authorList>
    </citation>
    <scope>NUCLEOTIDE SEQUENCE [LARGE SCALE GENOMIC DNA]</scope>
    <source>
        <tissue evidence="2">Young leaves</tissue>
    </source>
</reference>
<evidence type="ECO:0000313" key="3">
    <source>
        <dbReference type="Proteomes" id="UP001371456"/>
    </source>
</evidence>
<sequence length="202" mass="23189">MEKSLAGTDTYGCSTGHLLSKKLCISEILPRHRAVLHFQTPHLLPSVYLDGLKRELVRAGMEYHTERCFIFRNVLLAAVTSLRGLFSRTVIKIAIKIEYAEVPLSSASLIVHPVDSQFVKEHRTMMVISQVNQKSYPWLSGICCEWHPRYVDDTWTGCHYFLLISWLIVLFMITCFISEQELLVAVLRSVSKIQLLLCYQTK</sequence>
<dbReference type="AlphaFoldDB" id="A0AAN8TW23"/>
<name>A0AAN8TW23_SOLBU</name>
<protein>
    <submittedName>
        <fullName evidence="2">Uncharacterized protein</fullName>
    </submittedName>
</protein>
<keyword evidence="1" id="KW-0472">Membrane</keyword>